<keyword evidence="2 4" id="KW-0689">Ribosomal protein</keyword>
<dbReference type="PROSITE" id="PS00525">
    <property type="entry name" value="RIBOSOMAL_L6_1"/>
    <property type="match status" value="1"/>
</dbReference>
<dbReference type="InterPro" id="IPR002358">
    <property type="entry name" value="Ribosomal_uL6_CS"/>
</dbReference>
<evidence type="ECO:0000256" key="2">
    <source>
        <dbReference type="ARBA" id="ARBA00022980"/>
    </source>
</evidence>
<dbReference type="KEGG" id="abp:AGABI1DRAFT100371"/>
<dbReference type="HOGENOM" id="CLU_065464_1_0_1"/>
<reference evidence="7" key="1">
    <citation type="journal article" date="2012" name="Proc. Natl. Acad. Sci. U.S.A.">
        <title>Genome sequence of the button mushroom Agaricus bisporus reveals mechanisms governing adaptation to a humic-rich ecological niche.</title>
        <authorList>
            <person name="Morin E."/>
            <person name="Kohler A."/>
            <person name="Baker A.R."/>
            <person name="Foulongne-Oriol M."/>
            <person name="Lombard V."/>
            <person name="Nagy L.G."/>
            <person name="Ohm R.A."/>
            <person name="Patyshakuliyeva A."/>
            <person name="Brun A."/>
            <person name="Aerts A.L."/>
            <person name="Bailey A.M."/>
            <person name="Billette C."/>
            <person name="Coutinho P.M."/>
            <person name="Deakin G."/>
            <person name="Doddapaneni H."/>
            <person name="Floudas D."/>
            <person name="Grimwood J."/>
            <person name="Hilden K."/>
            <person name="Kuees U."/>
            <person name="LaButti K.M."/>
            <person name="Lapidus A."/>
            <person name="Lindquist E.A."/>
            <person name="Lucas S.M."/>
            <person name="Murat C."/>
            <person name="Riley R.W."/>
            <person name="Salamov A.A."/>
            <person name="Schmutz J."/>
            <person name="Subramanian V."/>
            <person name="Woesten H.A.B."/>
            <person name="Xu J."/>
            <person name="Eastwood D.C."/>
            <person name="Foster G.D."/>
            <person name="Sonnenberg A.S."/>
            <person name="Cullen D."/>
            <person name="de Vries R.P."/>
            <person name="Lundell T."/>
            <person name="Hibbett D.S."/>
            <person name="Henrissat B."/>
            <person name="Burton K.S."/>
            <person name="Kerrigan R.W."/>
            <person name="Challen M.P."/>
            <person name="Grigoriev I.V."/>
            <person name="Martin F."/>
        </authorList>
    </citation>
    <scope>NUCLEOTIDE SEQUENCE [LARGE SCALE GENOMIC DNA]</scope>
    <source>
        <strain evidence="7">JB137-S8 / ATCC MYA-4627 / FGSC 10392</strain>
    </source>
</reference>
<comment type="similarity">
    <text evidence="1 4">Belongs to the universal ribosomal protein uL6 family.</text>
</comment>
<dbReference type="GO" id="GO:0003735">
    <property type="term" value="F:structural constituent of ribosome"/>
    <property type="evidence" value="ECO:0007669"/>
    <property type="project" value="InterPro"/>
</dbReference>
<evidence type="ECO:0000313" key="6">
    <source>
        <dbReference type="EMBL" id="EKM79375.1"/>
    </source>
</evidence>
<organism evidence="6 7">
    <name type="scientific">Agaricus bisporus var. burnettii (strain JB137-S8 / ATCC MYA-4627 / FGSC 10392)</name>
    <name type="common">White button mushroom</name>
    <dbReference type="NCBI Taxonomy" id="597362"/>
    <lineage>
        <taxon>Eukaryota</taxon>
        <taxon>Fungi</taxon>
        <taxon>Dikarya</taxon>
        <taxon>Basidiomycota</taxon>
        <taxon>Agaricomycotina</taxon>
        <taxon>Agaricomycetes</taxon>
        <taxon>Agaricomycetidae</taxon>
        <taxon>Agaricales</taxon>
        <taxon>Agaricineae</taxon>
        <taxon>Agaricaceae</taxon>
        <taxon>Agaricus</taxon>
    </lineage>
</organism>
<feature type="domain" description="Large ribosomal subunit protein uL6 alpha-beta" evidence="5">
    <location>
        <begin position="139"/>
        <end position="200"/>
    </location>
</feature>
<gene>
    <name evidence="6" type="ORF">AGABI1DRAFT_100371</name>
</gene>
<dbReference type="PANTHER" id="PTHR11655">
    <property type="entry name" value="60S/50S RIBOSOMAL PROTEIN L6/L9"/>
    <property type="match status" value="1"/>
</dbReference>
<protein>
    <recommendedName>
        <fullName evidence="5">Large ribosomal subunit protein uL6 alpha-beta domain-containing protein</fullName>
    </recommendedName>
</protein>
<dbReference type="GO" id="GO:0006412">
    <property type="term" value="P:translation"/>
    <property type="evidence" value="ECO:0007669"/>
    <property type="project" value="InterPro"/>
</dbReference>
<dbReference type="PANTHER" id="PTHR11655:SF14">
    <property type="entry name" value="LARGE RIBOSOMAL SUBUNIT PROTEIN UL6M"/>
    <property type="match status" value="1"/>
</dbReference>
<dbReference type="FunCoup" id="K5XVZ8">
    <property type="interactions" value="202"/>
</dbReference>
<keyword evidence="3 4" id="KW-0687">Ribonucleoprotein</keyword>
<dbReference type="GO" id="GO:0005762">
    <property type="term" value="C:mitochondrial large ribosomal subunit"/>
    <property type="evidence" value="ECO:0007669"/>
    <property type="project" value="TreeGrafter"/>
</dbReference>
<dbReference type="InterPro" id="IPR019906">
    <property type="entry name" value="Ribosomal_uL6_bac-type"/>
</dbReference>
<dbReference type="InterPro" id="IPR020040">
    <property type="entry name" value="Ribosomal_uL6_a/b-dom"/>
</dbReference>
<name>K5XVZ8_AGABU</name>
<sequence>MLVRPPLSVGPLKRSFSSSASLNKHVSHIGRTPIKYPPSVTLATSTTDLTITGPLGTTSVPLRPYMKIMNPKPDILAVTVDDAEIKEQRQMWGTTRTLIANAIQGMTEGFVVPLYLVGVGFRAAVEADTRAAAPDKRLQRINMKVGHSHNIIVPIPPHIKAETPIPTKIVLSCTDKHQLGLFAAKIREYRKPEPYKGKGIFVGDEMIRIKSVKKK</sequence>
<dbReference type="GO" id="GO:0019843">
    <property type="term" value="F:rRNA binding"/>
    <property type="evidence" value="ECO:0007669"/>
    <property type="project" value="InterPro"/>
</dbReference>
<dbReference type="SUPFAM" id="SSF56053">
    <property type="entry name" value="Ribosomal protein L6"/>
    <property type="match status" value="2"/>
</dbReference>
<dbReference type="InParanoid" id="K5XVZ8"/>
<dbReference type="OMA" id="RERHGLC"/>
<dbReference type="Gene3D" id="3.90.930.12">
    <property type="entry name" value="Ribosomal protein L6, alpha-beta domain"/>
    <property type="match status" value="2"/>
</dbReference>
<evidence type="ECO:0000256" key="3">
    <source>
        <dbReference type="ARBA" id="ARBA00023274"/>
    </source>
</evidence>
<dbReference type="InterPro" id="IPR036789">
    <property type="entry name" value="Ribosomal_uL6-like_a/b-dom_sf"/>
</dbReference>
<dbReference type="AlphaFoldDB" id="K5XVZ8"/>
<dbReference type="EMBL" id="JH971390">
    <property type="protein sequence ID" value="EKM79375.1"/>
    <property type="molecule type" value="Genomic_DNA"/>
</dbReference>
<dbReference type="OrthoDB" id="540873at2759"/>
<dbReference type="InterPro" id="IPR000702">
    <property type="entry name" value="Ribosomal_uL6-like"/>
</dbReference>
<evidence type="ECO:0000313" key="7">
    <source>
        <dbReference type="Proteomes" id="UP000008493"/>
    </source>
</evidence>
<dbReference type="GeneID" id="18821770"/>
<dbReference type="PIRSF" id="PIRSF002162">
    <property type="entry name" value="Ribosomal_L6"/>
    <property type="match status" value="1"/>
</dbReference>
<accession>K5XVZ8</accession>
<keyword evidence="7" id="KW-1185">Reference proteome</keyword>
<proteinExistence type="inferred from homology"/>
<dbReference type="RefSeq" id="XP_007330054.1">
    <property type="nucleotide sequence ID" value="XM_007329992.1"/>
</dbReference>
<evidence type="ECO:0000256" key="1">
    <source>
        <dbReference type="ARBA" id="ARBA00009356"/>
    </source>
</evidence>
<evidence type="ECO:0000259" key="5">
    <source>
        <dbReference type="Pfam" id="PF00347"/>
    </source>
</evidence>
<evidence type="ECO:0000256" key="4">
    <source>
        <dbReference type="RuleBase" id="RU003869"/>
    </source>
</evidence>
<dbReference type="Pfam" id="PF00347">
    <property type="entry name" value="Ribosomal_L6"/>
    <property type="match status" value="1"/>
</dbReference>
<dbReference type="eggNOG" id="KOG3254">
    <property type="taxonomic scope" value="Eukaryota"/>
</dbReference>
<dbReference type="PRINTS" id="PR00059">
    <property type="entry name" value="RIBOSOMALL6"/>
</dbReference>
<dbReference type="Proteomes" id="UP000008493">
    <property type="component" value="Unassembled WGS sequence"/>
</dbReference>
<dbReference type="STRING" id="597362.K5XVZ8"/>